<proteinExistence type="predicted"/>
<dbReference type="AlphaFoldDB" id="A0A1U7CQU7"/>
<dbReference type="KEGG" id="pbor:BSF38_02788"/>
<dbReference type="Proteomes" id="UP000186309">
    <property type="component" value="Chromosome"/>
</dbReference>
<accession>A0A1U7CQU7</accession>
<keyword evidence="2" id="KW-1185">Reference proteome</keyword>
<dbReference type="STRING" id="1387353.BSF38_02788"/>
<evidence type="ECO:0000313" key="1">
    <source>
        <dbReference type="EMBL" id="APW61276.1"/>
    </source>
</evidence>
<reference evidence="2" key="1">
    <citation type="submission" date="2016-12" db="EMBL/GenBank/DDBJ databases">
        <title>Comparative genomics of four Isosphaeraceae planctomycetes: a common pool of plasmids and glycoside hydrolase genes.</title>
        <authorList>
            <person name="Ivanova A."/>
        </authorList>
    </citation>
    <scope>NUCLEOTIDE SEQUENCE [LARGE SCALE GENOMIC DNA]</scope>
    <source>
        <strain evidence="2">PX4</strain>
    </source>
</reference>
<protein>
    <submittedName>
        <fullName evidence="1">Uncharacterized protein</fullName>
    </submittedName>
</protein>
<dbReference type="EMBL" id="CP019082">
    <property type="protein sequence ID" value="APW61276.1"/>
    <property type="molecule type" value="Genomic_DNA"/>
</dbReference>
<name>A0A1U7CQU7_9BACT</name>
<dbReference type="OrthoDB" id="273726at2"/>
<evidence type="ECO:0000313" key="2">
    <source>
        <dbReference type="Proteomes" id="UP000186309"/>
    </source>
</evidence>
<dbReference type="RefSeq" id="WP_076346508.1">
    <property type="nucleotide sequence ID" value="NZ_CP019082.1"/>
</dbReference>
<sequence>MLEDQLDELLDSVLLEAGCSLEPGEEFRQPALDVLRYYSRQVRVSWPPVVGKAQSVTVVVRQPVDIGFSEAGYGQLMTRAAMAASSRFSPWRGLAIGLSVVVLTPEPIAPGDDETLGRVLAGPYRRLRAVPFGLFRLNLGQEAASFALATSADALFPEAERLADAFSEHFRRFVPFLEV</sequence>
<organism evidence="1 2">
    <name type="scientific">Paludisphaera borealis</name>
    <dbReference type="NCBI Taxonomy" id="1387353"/>
    <lineage>
        <taxon>Bacteria</taxon>
        <taxon>Pseudomonadati</taxon>
        <taxon>Planctomycetota</taxon>
        <taxon>Planctomycetia</taxon>
        <taxon>Isosphaerales</taxon>
        <taxon>Isosphaeraceae</taxon>
        <taxon>Paludisphaera</taxon>
    </lineage>
</organism>
<gene>
    <name evidence="1" type="ORF">BSF38_02788</name>
</gene>